<dbReference type="InterPro" id="IPR036661">
    <property type="entry name" value="Luciferase-like_sf"/>
</dbReference>
<proteinExistence type="predicted"/>
<protein>
    <submittedName>
        <fullName evidence="2">LLM class flavin-dependent oxidoreductase</fullName>
    </submittedName>
</protein>
<dbReference type="AlphaFoldDB" id="A0A7H1BKH9"/>
<dbReference type="Pfam" id="PF00296">
    <property type="entry name" value="Bac_luciferase"/>
    <property type="match status" value="1"/>
</dbReference>
<dbReference type="Gene3D" id="3.20.20.30">
    <property type="entry name" value="Luciferase-like domain"/>
    <property type="match status" value="1"/>
</dbReference>
<evidence type="ECO:0000313" key="3">
    <source>
        <dbReference type="Proteomes" id="UP000516428"/>
    </source>
</evidence>
<dbReference type="SUPFAM" id="SSF51679">
    <property type="entry name" value="Bacterial luciferase-like"/>
    <property type="match status" value="1"/>
</dbReference>
<accession>A0A7H1BKH9</accession>
<dbReference type="PANTHER" id="PTHR30137:SF6">
    <property type="entry name" value="LUCIFERASE-LIKE MONOOXYGENASE"/>
    <property type="match status" value="1"/>
</dbReference>
<keyword evidence="2" id="KW-0614">Plasmid</keyword>
<dbReference type="RefSeq" id="WP_188341889.1">
    <property type="nucleotide sequence ID" value="NZ_CP061282.1"/>
</dbReference>
<sequence>MKFGVNFFPVIDPAKKSASTYYDESLRLVELAEALDFEHVQTVEHYGSPYGGYSPDPVVFLTAAAARTSRIRLVTGAVIASFAHPVQTAARLALLDNLSHGRLDVGFGRGFLPDEFELFGVPMEESRTRFTEVVDACTALWSGEEVRFEGEVHRFGPVTGFPRPHQHPHPPVFVASATSAESCALAGARGHHLQVVPSVTSREQLIGMTTAYRAARSAAGHEGPGRIQIKYTCYLGEDREVALADARTNERNYVEMMAGAVASWAEARSEQYPGYEKFVEKARAYDFDKALADHKVLAGTPADVRAQIETIRGWYGADICLSLQFNPGHVPYERAERAMELFAAEVAPAFTESHDGAPVPAAVAA</sequence>
<keyword evidence="3" id="KW-1185">Reference proteome</keyword>
<dbReference type="InterPro" id="IPR011251">
    <property type="entry name" value="Luciferase-like_dom"/>
</dbReference>
<dbReference type="KEGG" id="sxn:IAG42_36385"/>
<feature type="domain" description="Luciferase-like" evidence="1">
    <location>
        <begin position="1"/>
        <end position="314"/>
    </location>
</feature>
<dbReference type="InterPro" id="IPR050766">
    <property type="entry name" value="Bact_Lucif_Oxidored"/>
</dbReference>
<geneLocation type="plasmid" evidence="2 3">
    <name>unnamed1</name>
</geneLocation>
<dbReference type="PANTHER" id="PTHR30137">
    <property type="entry name" value="LUCIFERASE-LIKE MONOOXYGENASE"/>
    <property type="match status" value="1"/>
</dbReference>
<gene>
    <name evidence="2" type="ORF">IAG42_36385</name>
</gene>
<dbReference type="EMBL" id="CP061282">
    <property type="protein sequence ID" value="QNS09234.1"/>
    <property type="molecule type" value="Genomic_DNA"/>
</dbReference>
<dbReference type="GO" id="GO:0005829">
    <property type="term" value="C:cytosol"/>
    <property type="evidence" value="ECO:0007669"/>
    <property type="project" value="TreeGrafter"/>
</dbReference>
<organism evidence="2 3">
    <name type="scientific">Streptomyces xanthii</name>
    <dbReference type="NCBI Taxonomy" id="2768069"/>
    <lineage>
        <taxon>Bacteria</taxon>
        <taxon>Bacillati</taxon>
        <taxon>Actinomycetota</taxon>
        <taxon>Actinomycetes</taxon>
        <taxon>Kitasatosporales</taxon>
        <taxon>Streptomycetaceae</taxon>
        <taxon>Streptomyces</taxon>
    </lineage>
</organism>
<evidence type="ECO:0000259" key="1">
    <source>
        <dbReference type="Pfam" id="PF00296"/>
    </source>
</evidence>
<dbReference type="Proteomes" id="UP000516428">
    <property type="component" value="Plasmid unnamed1"/>
</dbReference>
<name>A0A7H1BKH9_9ACTN</name>
<dbReference type="GO" id="GO:0016705">
    <property type="term" value="F:oxidoreductase activity, acting on paired donors, with incorporation or reduction of molecular oxygen"/>
    <property type="evidence" value="ECO:0007669"/>
    <property type="project" value="InterPro"/>
</dbReference>
<reference evidence="2 3" key="1">
    <citation type="submission" date="2020-09" db="EMBL/GenBank/DDBJ databases">
        <title>A novel species.</title>
        <authorList>
            <person name="Gao J."/>
        </authorList>
    </citation>
    <scope>NUCLEOTIDE SEQUENCE [LARGE SCALE GENOMIC DNA]</scope>
    <source>
        <strain evidence="2 3">CRXT-Y-14</strain>
        <plasmid evidence="2 3">unnamed1</plasmid>
    </source>
</reference>
<evidence type="ECO:0000313" key="2">
    <source>
        <dbReference type="EMBL" id="QNS09234.1"/>
    </source>
</evidence>